<feature type="domain" description="Helicase C-terminal" evidence="5">
    <location>
        <begin position="888"/>
        <end position="1050"/>
    </location>
</feature>
<evidence type="ECO:0000256" key="1">
    <source>
        <dbReference type="ARBA" id="ARBA00022801"/>
    </source>
</evidence>
<dbReference type="SMART" id="SM00487">
    <property type="entry name" value="DEXDc"/>
    <property type="match status" value="1"/>
</dbReference>
<evidence type="ECO:0000256" key="2">
    <source>
        <dbReference type="PROSITE-ProRule" id="PRU00325"/>
    </source>
</evidence>
<dbReference type="Gene3D" id="3.40.50.300">
    <property type="entry name" value="P-loop containing nucleotide triphosphate hydrolases"/>
    <property type="match status" value="1"/>
</dbReference>
<feature type="domain" description="Helicase ATP-binding" evidence="4">
    <location>
        <begin position="615"/>
        <end position="778"/>
    </location>
</feature>
<evidence type="ECO:0000259" key="4">
    <source>
        <dbReference type="PROSITE" id="PS51192"/>
    </source>
</evidence>
<dbReference type="Proteomes" id="UP000216498">
    <property type="component" value="Unassembled WGS sequence"/>
</dbReference>
<dbReference type="PANTHER" id="PTHR10799">
    <property type="entry name" value="SNF2/RAD54 HELICASE FAMILY"/>
    <property type="match status" value="1"/>
</dbReference>
<dbReference type="GO" id="GO:0016787">
    <property type="term" value="F:hydrolase activity"/>
    <property type="evidence" value="ECO:0007669"/>
    <property type="project" value="UniProtKB-KW"/>
</dbReference>
<keyword evidence="6" id="KW-0347">Helicase</keyword>
<dbReference type="Pfam" id="PF00271">
    <property type="entry name" value="Helicase_C"/>
    <property type="match status" value="1"/>
</dbReference>
<evidence type="ECO:0000313" key="7">
    <source>
        <dbReference type="Proteomes" id="UP000216498"/>
    </source>
</evidence>
<dbReference type="RefSeq" id="WP_094884862.1">
    <property type="nucleotide sequence ID" value="NZ_NPMS01000002.1"/>
</dbReference>
<dbReference type="OrthoDB" id="9760715at2"/>
<gene>
    <name evidence="6" type="ORF">CIL03_06610</name>
</gene>
<dbReference type="Gene3D" id="3.40.50.10810">
    <property type="entry name" value="Tandem AAA-ATPase domain"/>
    <property type="match status" value="1"/>
</dbReference>
<dbReference type="CDD" id="cd18793">
    <property type="entry name" value="SF2_C_SNF"/>
    <property type="match status" value="1"/>
</dbReference>
<keyword evidence="7" id="KW-1185">Reference proteome</keyword>
<keyword evidence="1" id="KW-0378">Hydrolase</keyword>
<dbReference type="PROSITE" id="PS51194">
    <property type="entry name" value="HELICASE_CTER"/>
    <property type="match status" value="1"/>
</dbReference>
<dbReference type="FunFam" id="3.40.50.300:FF:000533">
    <property type="entry name" value="Helicase, Snf2 family"/>
    <property type="match status" value="1"/>
</dbReference>
<dbReference type="GO" id="GO:0005524">
    <property type="term" value="F:ATP binding"/>
    <property type="evidence" value="ECO:0007669"/>
    <property type="project" value="InterPro"/>
</dbReference>
<proteinExistence type="predicted"/>
<accession>A0A265NBK9</accession>
<dbReference type="InterPro" id="IPR038718">
    <property type="entry name" value="SNF2-like_sf"/>
</dbReference>
<evidence type="ECO:0000259" key="3">
    <source>
        <dbReference type="PROSITE" id="PS50966"/>
    </source>
</evidence>
<keyword evidence="2" id="KW-0863">Zinc-finger</keyword>
<dbReference type="InterPro" id="IPR049730">
    <property type="entry name" value="SNF2/RAD54-like_C"/>
</dbReference>
<keyword evidence="2" id="KW-0479">Metal-binding</keyword>
<dbReference type="PROSITE" id="PS51192">
    <property type="entry name" value="HELICASE_ATP_BIND_1"/>
    <property type="match status" value="1"/>
</dbReference>
<dbReference type="InterPro" id="IPR001650">
    <property type="entry name" value="Helicase_C-like"/>
</dbReference>
<feature type="domain" description="SWIM-type" evidence="3">
    <location>
        <begin position="52"/>
        <end position="91"/>
    </location>
</feature>
<protein>
    <submittedName>
        <fullName evidence="6">Helicase SNF</fullName>
    </submittedName>
</protein>
<evidence type="ECO:0000313" key="6">
    <source>
        <dbReference type="EMBL" id="OZU89383.1"/>
    </source>
</evidence>
<evidence type="ECO:0000259" key="5">
    <source>
        <dbReference type="PROSITE" id="PS51194"/>
    </source>
</evidence>
<dbReference type="GO" id="GO:0008270">
    <property type="term" value="F:zinc ion binding"/>
    <property type="evidence" value="ECO:0007669"/>
    <property type="project" value="UniProtKB-KW"/>
</dbReference>
<dbReference type="AlphaFoldDB" id="A0A265NBK9"/>
<dbReference type="InterPro" id="IPR027417">
    <property type="entry name" value="P-loop_NTPase"/>
</dbReference>
<dbReference type="InterPro" id="IPR007527">
    <property type="entry name" value="Znf_SWIM"/>
</dbReference>
<dbReference type="EMBL" id="NPMS01000002">
    <property type="protein sequence ID" value="OZU89383.1"/>
    <property type="molecule type" value="Genomic_DNA"/>
</dbReference>
<dbReference type="InterPro" id="IPR014001">
    <property type="entry name" value="Helicase_ATP-bd"/>
</dbReference>
<dbReference type="SMART" id="SM00490">
    <property type="entry name" value="HELICc"/>
    <property type="match status" value="1"/>
</dbReference>
<dbReference type="GO" id="GO:0004386">
    <property type="term" value="F:helicase activity"/>
    <property type="evidence" value="ECO:0007669"/>
    <property type="project" value="UniProtKB-KW"/>
</dbReference>
<keyword evidence="6" id="KW-0067">ATP-binding</keyword>
<dbReference type="InterPro" id="IPR013663">
    <property type="entry name" value="Helicase_SWF/SNF/SWI_bac"/>
</dbReference>
<dbReference type="Pfam" id="PF00176">
    <property type="entry name" value="SNF2-rel_dom"/>
    <property type="match status" value="1"/>
</dbReference>
<comment type="caution">
    <text evidence="6">The sequence shown here is derived from an EMBL/GenBank/DDBJ whole genome shotgun (WGS) entry which is preliminary data.</text>
</comment>
<dbReference type="InterPro" id="IPR000330">
    <property type="entry name" value="SNF2_N"/>
</dbReference>
<name>A0A265NBK9_9BACI</name>
<reference evidence="6 7" key="1">
    <citation type="submission" date="2017-08" db="EMBL/GenBank/DDBJ databases">
        <title>Virgibacillus indicus sp. nov. and Virgibacillus profoundi sp. nov, two moderately halophilic bacteria isolated from marine sediment by using the Microfluidic Streak Plate.</title>
        <authorList>
            <person name="Xu B."/>
            <person name="Hu B."/>
            <person name="Wang J."/>
            <person name="Zhu Y."/>
            <person name="Huang L."/>
            <person name="Du W."/>
            <person name="Huang Y."/>
        </authorList>
    </citation>
    <scope>NUCLEOTIDE SEQUENCE [LARGE SCALE GENOMIC DNA]</scope>
    <source>
        <strain evidence="6 7">IO3-P2-C2</strain>
    </source>
</reference>
<dbReference type="SUPFAM" id="SSF52540">
    <property type="entry name" value="P-loop containing nucleoside triphosphate hydrolases"/>
    <property type="match status" value="2"/>
</dbReference>
<keyword evidence="6" id="KW-0547">Nucleotide-binding</keyword>
<sequence>MDINISKNLIKEQCGAVSYKSGENFYRSNKVTLLNHDQDYCKAVVAGKEEDFYVTVQKRSEGGFRSECTCPKLASVKTECQHVAAVLLLLYDLQQKKNGNPSLTDDVLSLFQNQPKRSTEEQLHFEERKVLHPAFTCRPVMLSDGSRLLGIEINFGPIKVHAIRKFLERLKTGDKHRLSASFIYDPELHCFSRDTNAVIRQLMQIVDDEKSYLAEEVENRQLLLIPPSSWEKLQPLLTAAPFVKLEYGGRTYEGLNLSDQKLPLKFYFLKNDGQDYQLKINGLYQLVVMEPYSIVLADGIFHQLLVEDCKRLSELKQMLEKTEASQIPISKDQLNPFLEKTIASLKKLGEVSIEEEVSGQFSKPPLAAKLYLDRLKNRLLASLEFHYENIVINPADSRKNQSADLIFRDLEKEKIILDLMEESSFTKTEESYFLHHEELEYEFLYHILPELQKHVNVYATTAVRTRIVKKNTPPKINVKIKKERTNWLEFKFSMDGIPEKDIRELLQAVEEKRKYYRLRDGSLLSLETREYQEIQRFLNAVPKQDEDLEKGLNYPVIEGLRVLDSMDDQNIFTLKKSFHQFLEKIINPDDKAFKVPESLEPILRNYQKHGYIWLKTLASYGFGGILADDMGLGKTLQSITYILSELKAIRKSKLPVLIVCPSSLMYNWLNEIDTFTPELQASIIDGSKAKRLDIQKSVLEKDVVITSYPLLRKDIKWFEKQNFHTVFFDEAQAFKNPITQTARAVKRIQASHRFGLTGTPVENSLEELWSIFHVVFPELFQGLREYSHLTKAKISRRIQPFLLRRLKEDVLSELPEKIESLESVQLLPDQKKLYAAYLAKLKVDTLKHLDKETFRKNRIKILAGLTRLRQICCHPALFVDGYEGSSAKFDQLLRILEESMLSGRRVLIFSQFTKMLDIIGRELAGQGLPFFYLDGQTPAEERVEICNRFNTGERDLFLISLKAGGTGLNLTGADTVILYDLWWNPAVEEQAADRAHRMGQKHAVQVIKLVSRGTIEEKMNELQEKKRHLIEEIIDPGDKGASVLTEEDIRELLMI</sequence>
<dbReference type="Pfam" id="PF08455">
    <property type="entry name" value="SNF2_assoc"/>
    <property type="match status" value="1"/>
</dbReference>
<dbReference type="PROSITE" id="PS50966">
    <property type="entry name" value="ZF_SWIM"/>
    <property type="match status" value="1"/>
</dbReference>
<organism evidence="6 7">
    <name type="scientific">Virgibacillus indicus</name>
    <dbReference type="NCBI Taxonomy" id="2024554"/>
    <lineage>
        <taxon>Bacteria</taxon>
        <taxon>Bacillati</taxon>
        <taxon>Bacillota</taxon>
        <taxon>Bacilli</taxon>
        <taxon>Bacillales</taxon>
        <taxon>Bacillaceae</taxon>
        <taxon>Virgibacillus</taxon>
    </lineage>
</organism>
<keyword evidence="2" id="KW-0862">Zinc</keyword>